<dbReference type="GO" id="GO:0051015">
    <property type="term" value="F:actin filament binding"/>
    <property type="evidence" value="ECO:0007669"/>
    <property type="project" value="TreeGrafter"/>
</dbReference>
<dbReference type="InterPro" id="IPR036770">
    <property type="entry name" value="Ankyrin_rpt-contain_sf"/>
</dbReference>
<feature type="region of interest" description="Disordered" evidence="3">
    <location>
        <begin position="209"/>
        <end position="237"/>
    </location>
</feature>
<dbReference type="Proteomes" id="UP000095751">
    <property type="component" value="Unassembled WGS sequence"/>
</dbReference>
<evidence type="ECO:0000313" key="5">
    <source>
        <dbReference type="Proteomes" id="UP000095751"/>
    </source>
</evidence>
<feature type="region of interest" description="Disordered" evidence="3">
    <location>
        <begin position="288"/>
        <end position="316"/>
    </location>
</feature>
<evidence type="ECO:0000256" key="3">
    <source>
        <dbReference type="SAM" id="MobiDB-lite"/>
    </source>
</evidence>
<feature type="region of interest" description="Disordered" evidence="3">
    <location>
        <begin position="1"/>
        <end position="45"/>
    </location>
</feature>
<gene>
    <name evidence="4" type="ORF">FRACYDRAFT_236823</name>
</gene>
<dbReference type="GO" id="GO:0051017">
    <property type="term" value="P:actin filament bundle assembly"/>
    <property type="evidence" value="ECO:0007669"/>
    <property type="project" value="TreeGrafter"/>
</dbReference>
<dbReference type="OrthoDB" id="42656at2759"/>
<proteinExistence type="predicted"/>
<reference evidence="4 5" key="1">
    <citation type="submission" date="2016-09" db="EMBL/GenBank/DDBJ databases">
        <title>Extensive genetic diversity and differential bi-allelic expression allows diatom success in the polar Southern Ocean.</title>
        <authorList>
            <consortium name="DOE Joint Genome Institute"/>
            <person name="Mock T."/>
            <person name="Otillar R.P."/>
            <person name="Strauss J."/>
            <person name="Dupont C."/>
            <person name="Frickenhaus S."/>
            <person name="Maumus F."/>
            <person name="Mcmullan M."/>
            <person name="Sanges R."/>
            <person name="Schmutz J."/>
            <person name="Toseland A."/>
            <person name="Valas R."/>
            <person name="Veluchamy A."/>
            <person name="Ward B.J."/>
            <person name="Allen A."/>
            <person name="Barry K."/>
            <person name="Falciatore A."/>
            <person name="Ferrante M."/>
            <person name="Fortunato A.E."/>
            <person name="Gloeckner G."/>
            <person name="Gruber A."/>
            <person name="Hipkin R."/>
            <person name="Janech M."/>
            <person name="Kroth P."/>
            <person name="Leese F."/>
            <person name="Lindquist E."/>
            <person name="Lyon B.R."/>
            <person name="Martin J."/>
            <person name="Mayer C."/>
            <person name="Parker M."/>
            <person name="Quesneville H."/>
            <person name="Raymond J."/>
            <person name="Uhlig C."/>
            <person name="Valentin K.U."/>
            <person name="Worden A.Z."/>
            <person name="Armbrust E.V."/>
            <person name="Bowler C."/>
            <person name="Green B."/>
            <person name="Moulton V."/>
            <person name="Van Oosterhout C."/>
            <person name="Grigoriev I."/>
        </authorList>
    </citation>
    <scope>NUCLEOTIDE SEQUENCE [LARGE SCALE GENOMIC DNA]</scope>
    <source>
        <strain evidence="4 5">CCMP1102</strain>
    </source>
</reference>
<name>A0A1E7FK64_9STRA</name>
<dbReference type="Gene3D" id="1.25.40.20">
    <property type="entry name" value="Ankyrin repeat-containing domain"/>
    <property type="match status" value="1"/>
</dbReference>
<evidence type="ECO:0000313" key="4">
    <source>
        <dbReference type="EMBL" id="OEU18546.1"/>
    </source>
</evidence>
<keyword evidence="1" id="KW-0677">Repeat</keyword>
<organism evidence="4 5">
    <name type="scientific">Fragilariopsis cylindrus CCMP1102</name>
    <dbReference type="NCBI Taxonomy" id="635003"/>
    <lineage>
        <taxon>Eukaryota</taxon>
        <taxon>Sar</taxon>
        <taxon>Stramenopiles</taxon>
        <taxon>Ochrophyta</taxon>
        <taxon>Bacillariophyta</taxon>
        <taxon>Bacillariophyceae</taxon>
        <taxon>Bacillariophycidae</taxon>
        <taxon>Bacillariales</taxon>
        <taxon>Bacillariaceae</taxon>
        <taxon>Fragilariopsis</taxon>
    </lineage>
</organism>
<feature type="compositionally biased region" description="Low complexity" evidence="3">
    <location>
        <begin position="290"/>
        <end position="308"/>
    </location>
</feature>
<dbReference type="AlphaFoldDB" id="A0A1E7FK64"/>
<dbReference type="PANTHER" id="PTHR24153:SF8">
    <property type="entry name" value="FORKED, ISOFORM F"/>
    <property type="match status" value="1"/>
</dbReference>
<dbReference type="KEGG" id="fcy:FRACYDRAFT_236823"/>
<dbReference type="GO" id="GO:0005737">
    <property type="term" value="C:cytoplasm"/>
    <property type="evidence" value="ECO:0007669"/>
    <property type="project" value="TreeGrafter"/>
</dbReference>
<protein>
    <submittedName>
        <fullName evidence="4">Uncharacterized protein</fullName>
    </submittedName>
</protein>
<dbReference type="InterPro" id="IPR052420">
    <property type="entry name" value="Espin/Espin-like"/>
</dbReference>
<evidence type="ECO:0000256" key="2">
    <source>
        <dbReference type="ARBA" id="ARBA00023043"/>
    </source>
</evidence>
<keyword evidence="2" id="KW-0040">ANK repeat</keyword>
<feature type="compositionally biased region" description="Low complexity" evidence="3">
    <location>
        <begin position="213"/>
        <end position="224"/>
    </location>
</feature>
<accession>A0A1E7FK64</accession>
<dbReference type="EMBL" id="KV784356">
    <property type="protein sequence ID" value="OEU18546.1"/>
    <property type="molecule type" value="Genomic_DNA"/>
</dbReference>
<evidence type="ECO:0000256" key="1">
    <source>
        <dbReference type="ARBA" id="ARBA00022737"/>
    </source>
</evidence>
<sequence length="808" mass="90032">MNCNPPSNKRRRIEKVNTTVTSASSSSSSFQKQQREGEDEDDDNDDYEDLYALIESKDWAKAAIRAKQNPTEVSDYDTTREPSMLALCCRLGAPYYCIKEIVDASPTQLRHLVDARGTPLHEAIVCDDIGPKVIDYLLQVDEKLSLVQQEVVATTVAATTTDTDADSNSNSEDSSPQQLRATIMQDVDGYTPLHLLIRRRFQSYVLTEHEQSNNNNSNNNNNENDGNENENENNEKRSTVSGQFIEILELLVKSCPEATIIPDRGEYEEPPIVMAIKANVYAPMLLPPTQQQQQQQQQADNNNNNNEQPGGGEVQVPEITTVTRIEQHIYDMVNCMLQYYPEAASNVFNGYRGQYTALHSAVFHGRCPNTIELILNAERKASLEDAHTSSKACLLGNTQGELPLHFCAMRGEPPRTVALLATAAPEAIFQRDTSGLTPVHWLWIRFVSTLLTIEDGNGRGNAVTVPLKRTPQQEQEENFTFSSLEQDNFDADLQLLRRIDPSVDFLRMRHIPTEVQDGSDALQWAERTATLLKNVRDRFEVVATTARAAATRNDEEEQQQDDDNDRDDEVVILSRLEAVSTLFWIKVVSLLKAASVSGGGSYDGDLSLVRIAFESGCCPPLVARIVALLFPRELSQPDTTGRLALHYAAMRPWHAWEWPREDGTNDNVASSKLLNLESASLLRNAMSLSPVEVAKHKDNQGCLPIHYMISTCIQACCATGRTCSIDPLVEMMEIIGYFVKLNPSSLNVLDPRTNLLPYLQASAESATHTIMNNNNSNSNNSSSSIHEEFASSIIYLLLRQDPSLVQPA</sequence>
<dbReference type="SUPFAM" id="SSF48403">
    <property type="entry name" value="Ankyrin repeat"/>
    <property type="match status" value="1"/>
</dbReference>
<keyword evidence="5" id="KW-1185">Reference proteome</keyword>
<dbReference type="PANTHER" id="PTHR24153">
    <property type="entry name" value="ESPIN"/>
    <property type="match status" value="1"/>
</dbReference>
<dbReference type="InParanoid" id="A0A1E7FK64"/>